<dbReference type="InterPro" id="IPR003661">
    <property type="entry name" value="HisK_dim/P_dom"/>
</dbReference>
<dbReference type="PRINTS" id="PR00344">
    <property type="entry name" value="BCTRLSENSOR"/>
</dbReference>
<feature type="modified residue" description="4-aspartylphosphate" evidence="6">
    <location>
        <position position="60"/>
    </location>
</feature>
<dbReference type="InterPro" id="IPR036097">
    <property type="entry name" value="HisK_dim/P_sf"/>
</dbReference>
<dbReference type="OrthoDB" id="8127at2157"/>
<feature type="domain" description="PAS" evidence="9">
    <location>
        <begin position="262"/>
        <end position="308"/>
    </location>
</feature>
<name>A0A238W1L8_HALVU</name>
<feature type="domain" description="PAC" evidence="10">
    <location>
        <begin position="460"/>
        <end position="512"/>
    </location>
</feature>
<evidence type="ECO:0000256" key="4">
    <source>
        <dbReference type="ARBA" id="ARBA00022679"/>
    </source>
</evidence>
<dbReference type="PROSITE" id="PS50112">
    <property type="entry name" value="PAS"/>
    <property type="match status" value="3"/>
</dbReference>
<dbReference type="InterPro" id="IPR005467">
    <property type="entry name" value="His_kinase_dom"/>
</dbReference>
<dbReference type="SUPFAM" id="SSF55874">
    <property type="entry name" value="ATPase domain of HSP90 chaperone/DNA topoisomerase II/histidine kinase"/>
    <property type="match status" value="1"/>
</dbReference>
<dbReference type="PROSITE" id="PS50110">
    <property type="entry name" value="RESPONSE_REGULATORY"/>
    <property type="match status" value="1"/>
</dbReference>
<dbReference type="Pfam" id="PF00072">
    <property type="entry name" value="Response_reg"/>
    <property type="match status" value="1"/>
</dbReference>
<dbReference type="GO" id="GO:0006355">
    <property type="term" value="P:regulation of DNA-templated transcription"/>
    <property type="evidence" value="ECO:0007669"/>
    <property type="project" value="InterPro"/>
</dbReference>
<dbReference type="InterPro" id="IPR052162">
    <property type="entry name" value="Sensor_kinase/Photoreceptor"/>
</dbReference>
<dbReference type="InterPro" id="IPR001610">
    <property type="entry name" value="PAC"/>
</dbReference>
<dbReference type="GO" id="GO:0000155">
    <property type="term" value="F:phosphorelay sensor kinase activity"/>
    <property type="evidence" value="ECO:0007669"/>
    <property type="project" value="InterPro"/>
</dbReference>
<dbReference type="Pfam" id="PF00512">
    <property type="entry name" value="HisKA"/>
    <property type="match status" value="1"/>
</dbReference>
<evidence type="ECO:0000313" key="11">
    <source>
        <dbReference type="EMBL" id="SNR40033.1"/>
    </source>
</evidence>
<dbReference type="InterPro" id="IPR003594">
    <property type="entry name" value="HATPase_dom"/>
</dbReference>
<gene>
    <name evidence="11" type="ORF">SAMN06264855_1054</name>
</gene>
<dbReference type="Pfam" id="PF13426">
    <property type="entry name" value="PAS_9"/>
    <property type="match status" value="1"/>
</dbReference>
<dbReference type="CDD" id="cd00156">
    <property type="entry name" value="REC"/>
    <property type="match status" value="1"/>
</dbReference>
<dbReference type="PANTHER" id="PTHR43304">
    <property type="entry name" value="PHYTOCHROME-LIKE PROTEIN CPH1"/>
    <property type="match status" value="1"/>
</dbReference>
<feature type="domain" description="PAC" evidence="10">
    <location>
        <begin position="213"/>
        <end position="265"/>
    </location>
</feature>
<dbReference type="Pfam" id="PF00989">
    <property type="entry name" value="PAS"/>
    <property type="match status" value="1"/>
</dbReference>
<dbReference type="SMART" id="SM00388">
    <property type="entry name" value="HisKA"/>
    <property type="match status" value="1"/>
</dbReference>
<dbReference type="RefSeq" id="WP_218818920.1">
    <property type="nucleotide sequence ID" value="NZ_FZNQ01000005.1"/>
</dbReference>
<dbReference type="Pfam" id="PF02518">
    <property type="entry name" value="HATPase_c"/>
    <property type="match status" value="1"/>
</dbReference>
<dbReference type="CDD" id="cd00130">
    <property type="entry name" value="PAS"/>
    <property type="match status" value="3"/>
</dbReference>
<keyword evidence="5 11" id="KW-0418">Kinase</keyword>
<dbReference type="PROSITE" id="PS50113">
    <property type="entry name" value="PAC"/>
    <property type="match status" value="3"/>
</dbReference>
<evidence type="ECO:0000259" key="8">
    <source>
        <dbReference type="PROSITE" id="PS50110"/>
    </source>
</evidence>
<dbReference type="Gene3D" id="3.40.50.2300">
    <property type="match status" value="1"/>
</dbReference>
<dbReference type="InterPro" id="IPR013656">
    <property type="entry name" value="PAS_4"/>
</dbReference>
<dbReference type="EC" id="2.7.13.3" evidence="2"/>
<dbReference type="InterPro" id="IPR001789">
    <property type="entry name" value="Sig_transdc_resp-reg_receiver"/>
</dbReference>
<protein>
    <recommendedName>
        <fullName evidence="2">histidine kinase</fullName>
        <ecNumber evidence="2">2.7.13.3</ecNumber>
    </recommendedName>
</protein>
<feature type="domain" description="PAS" evidence="9">
    <location>
        <begin position="140"/>
        <end position="209"/>
    </location>
</feature>
<dbReference type="PANTHER" id="PTHR43304:SF1">
    <property type="entry name" value="PAC DOMAIN-CONTAINING PROTEIN"/>
    <property type="match status" value="1"/>
</dbReference>
<reference evidence="11 12" key="1">
    <citation type="submission" date="2017-06" db="EMBL/GenBank/DDBJ databases">
        <authorList>
            <person name="Kim H.J."/>
            <person name="Triplett B.A."/>
        </authorList>
    </citation>
    <scope>NUCLEOTIDE SEQUENCE [LARGE SCALE GENOMIC DNA]</scope>
    <source>
        <strain evidence="11 12">DSM 8800</strain>
    </source>
</reference>
<evidence type="ECO:0000256" key="6">
    <source>
        <dbReference type="PROSITE-ProRule" id="PRU00169"/>
    </source>
</evidence>
<dbReference type="InterPro" id="IPR036890">
    <property type="entry name" value="HATPase_C_sf"/>
</dbReference>
<evidence type="ECO:0000313" key="12">
    <source>
        <dbReference type="Proteomes" id="UP000198397"/>
    </source>
</evidence>
<evidence type="ECO:0000256" key="2">
    <source>
        <dbReference type="ARBA" id="ARBA00012438"/>
    </source>
</evidence>
<evidence type="ECO:0000259" key="9">
    <source>
        <dbReference type="PROSITE" id="PS50112"/>
    </source>
</evidence>
<evidence type="ECO:0000256" key="5">
    <source>
        <dbReference type="ARBA" id="ARBA00022777"/>
    </source>
</evidence>
<dbReference type="InterPro" id="IPR000014">
    <property type="entry name" value="PAS"/>
</dbReference>
<accession>A0A238W1L8</accession>
<organism evidence="11 12">
    <name type="scientific">Halorubrum vacuolatum</name>
    <name type="common">Natronobacterium vacuolatum</name>
    <dbReference type="NCBI Taxonomy" id="63740"/>
    <lineage>
        <taxon>Archaea</taxon>
        <taxon>Methanobacteriati</taxon>
        <taxon>Methanobacteriota</taxon>
        <taxon>Stenosarchaea group</taxon>
        <taxon>Halobacteria</taxon>
        <taxon>Halobacteriales</taxon>
        <taxon>Haloferacaceae</taxon>
        <taxon>Halorubrum</taxon>
    </lineage>
</organism>
<dbReference type="SUPFAM" id="SSF47384">
    <property type="entry name" value="Homodimeric domain of signal transducing histidine kinase"/>
    <property type="match status" value="1"/>
</dbReference>
<dbReference type="PROSITE" id="PS50109">
    <property type="entry name" value="HIS_KIN"/>
    <property type="match status" value="1"/>
</dbReference>
<dbReference type="SMART" id="SM00448">
    <property type="entry name" value="REC"/>
    <property type="match status" value="1"/>
</dbReference>
<sequence length="734" mass="81754">MTAATDRITVLHVEDDPAFASLTSEFLERHAEALSVHSAHCAEEGLDYLEHTEVDCIVSDYEMPGRNGIDFLEAVRETHPEIPFILFTGRGSEEVASEAISKGVTDYLQKGTGTEQYELLANRITNVVEKNRVEHDLRASQRQLSLFIEQSPLGILTYDREFTITGVNQVGQEILGYDEAELRGESWTVLVPEDEYEHVEEITRELTEAGGGYHSINENLRKDGERIICEWHNRVVTDEDGAVVGIFSLFEDVTDREKRKRQHRRFQRAVESSGHAIYCTDPEGTIEYVNPAFEELTGYTAAEAIGKTPRILRSGEHEESFYEDLWRTVLDGEVWRGEVINEDKDGERYIVDQTIAPVTDASGSITEFVAVNADITEQRSTERQLEILRTAIDKAHAPLTLSDPTEEDNPLVYVNEAFTEATGYTESEALGRNCRFMQGEDTDPETVAQLREAIDDEEPITVEIRNYRKDGTPFWNELTVVPVYDGAGDLIRYLGTQRDVTERRKHIHELRRQNDRLNEFAGVVSHDLRNPLNVAAGRLQLAKDACDNEHLSHVEAALDRMKTLIDDLLTLARQGEIVTDTEPIELSSLVERSWTAVETANASLAVELERGTTIRADEPRLTQVVENLLRNAIEHGGSDVTVRVGELPDGFYIEDEGPGIPEHKRDNVFDAGYSTARSGTGFGLSIVSQIVSAHGWDVSVTEGEAGGARFEITGLDEKGAAGYESAGGDNGAVS</sequence>
<feature type="domain" description="Response regulatory" evidence="8">
    <location>
        <begin position="9"/>
        <end position="125"/>
    </location>
</feature>
<dbReference type="SUPFAM" id="SSF55785">
    <property type="entry name" value="PYP-like sensor domain (PAS domain)"/>
    <property type="match status" value="3"/>
</dbReference>
<dbReference type="SMART" id="SM00091">
    <property type="entry name" value="PAS"/>
    <property type="match status" value="3"/>
</dbReference>
<dbReference type="Pfam" id="PF08448">
    <property type="entry name" value="PAS_4"/>
    <property type="match status" value="1"/>
</dbReference>
<dbReference type="CDD" id="cd00082">
    <property type="entry name" value="HisKA"/>
    <property type="match status" value="1"/>
</dbReference>
<dbReference type="SMART" id="SM00086">
    <property type="entry name" value="PAC"/>
    <property type="match status" value="3"/>
</dbReference>
<dbReference type="InterPro" id="IPR004358">
    <property type="entry name" value="Sig_transdc_His_kin-like_C"/>
</dbReference>
<keyword evidence="4" id="KW-0808">Transferase</keyword>
<dbReference type="EMBL" id="FZNQ01000005">
    <property type="protein sequence ID" value="SNR40033.1"/>
    <property type="molecule type" value="Genomic_DNA"/>
</dbReference>
<dbReference type="Gene3D" id="3.30.450.20">
    <property type="entry name" value="PAS domain"/>
    <property type="match status" value="3"/>
</dbReference>
<dbReference type="Gene3D" id="3.30.565.10">
    <property type="entry name" value="Histidine kinase-like ATPase, C-terminal domain"/>
    <property type="match status" value="1"/>
</dbReference>
<dbReference type="Gene3D" id="1.10.287.130">
    <property type="match status" value="1"/>
</dbReference>
<evidence type="ECO:0000259" key="10">
    <source>
        <dbReference type="PROSITE" id="PS50113"/>
    </source>
</evidence>
<dbReference type="SMART" id="SM00387">
    <property type="entry name" value="HATPase_c"/>
    <property type="match status" value="1"/>
</dbReference>
<evidence type="ECO:0000256" key="1">
    <source>
        <dbReference type="ARBA" id="ARBA00000085"/>
    </source>
</evidence>
<evidence type="ECO:0000256" key="3">
    <source>
        <dbReference type="ARBA" id="ARBA00022553"/>
    </source>
</evidence>
<dbReference type="SUPFAM" id="SSF52172">
    <property type="entry name" value="CheY-like"/>
    <property type="match status" value="1"/>
</dbReference>
<dbReference type="InterPro" id="IPR035965">
    <property type="entry name" value="PAS-like_dom_sf"/>
</dbReference>
<comment type="catalytic activity">
    <reaction evidence="1">
        <text>ATP + protein L-histidine = ADP + protein N-phospho-L-histidine.</text>
        <dbReference type="EC" id="2.7.13.3"/>
    </reaction>
</comment>
<dbReference type="InterPro" id="IPR011006">
    <property type="entry name" value="CheY-like_superfamily"/>
</dbReference>
<dbReference type="NCBIfam" id="TIGR00229">
    <property type="entry name" value="sensory_box"/>
    <property type="match status" value="3"/>
</dbReference>
<feature type="domain" description="PAC" evidence="10">
    <location>
        <begin position="333"/>
        <end position="387"/>
    </location>
</feature>
<dbReference type="AlphaFoldDB" id="A0A238W1L8"/>
<feature type="domain" description="Histidine kinase" evidence="7">
    <location>
        <begin position="523"/>
        <end position="713"/>
    </location>
</feature>
<keyword evidence="3 6" id="KW-0597">Phosphoprotein</keyword>
<feature type="domain" description="PAS" evidence="9">
    <location>
        <begin position="384"/>
        <end position="457"/>
    </location>
</feature>
<dbReference type="InterPro" id="IPR013767">
    <property type="entry name" value="PAS_fold"/>
</dbReference>
<keyword evidence="12" id="KW-1185">Reference proteome</keyword>
<proteinExistence type="predicted"/>
<dbReference type="InterPro" id="IPR000700">
    <property type="entry name" value="PAS-assoc_C"/>
</dbReference>
<dbReference type="Proteomes" id="UP000198397">
    <property type="component" value="Unassembled WGS sequence"/>
</dbReference>
<evidence type="ECO:0000259" key="7">
    <source>
        <dbReference type="PROSITE" id="PS50109"/>
    </source>
</evidence>